<evidence type="ECO:0000313" key="2">
    <source>
        <dbReference type="EMBL" id="GFE04196.1"/>
    </source>
</evidence>
<dbReference type="PANTHER" id="PTHR33164">
    <property type="entry name" value="TRANSCRIPTIONAL REGULATOR, MARR FAMILY"/>
    <property type="match status" value="1"/>
</dbReference>
<dbReference type="PROSITE" id="PS50995">
    <property type="entry name" value="HTH_MARR_2"/>
    <property type="match status" value="1"/>
</dbReference>
<dbReference type="GeneID" id="96638636"/>
<protein>
    <submittedName>
        <fullName evidence="3">MarR family transcriptional regulator</fullName>
    </submittedName>
</protein>
<reference evidence="2 4" key="1">
    <citation type="submission" date="2019-12" db="EMBL/GenBank/DDBJ databases">
        <title>Whole genome shotgun sequence of Streptomyces caniferus NBRC 15389.</title>
        <authorList>
            <person name="Ichikawa N."/>
            <person name="Kimura A."/>
            <person name="Kitahashi Y."/>
            <person name="Komaki H."/>
            <person name="Tamura T."/>
        </authorList>
    </citation>
    <scope>NUCLEOTIDE SEQUENCE [LARGE SCALE GENOMIC DNA]</scope>
    <source>
        <strain evidence="2 4">NBRC 15389</strain>
    </source>
</reference>
<dbReference type="Proteomes" id="UP000435837">
    <property type="component" value="Unassembled WGS sequence"/>
</dbReference>
<keyword evidence="5" id="KW-1185">Reference proteome</keyword>
<dbReference type="PANTHER" id="PTHR33164:SF43">
    <property type="entry name" value="HTH-TYPE TRANSCRIPTIONAL REPRESSOR YETL"/>
    <property type="match status" value="1"/>
</dbReference>
<feature type="domain" description="HTH marR-type" evidence="1">
    <location>
        <begin position="13"/>
        <end position="147"/>
    </location>
</feature>
<dbReference type="InterPro" id="IPR036390">
    <property type="entry name" value="WH_DNA-bd_sf"/>
</dbReference>
<dbReference type="RefSeq" id="WP_159469477.1">
    <property type="nucleotide sequence ID" value="NZ_BAAATH010000019.1"/>
</dbReference>
<name>A0A640S1B2_9ACTN</name>
<dbReference type="AlphaFoldDB" id="A0A640S1B2"/>
<dbReference type="InterPro" id="IPR039422">
    <property type="entry name" value="MarR/SlyA-like"/>
</dbReference>
<dbReference type="SUPFAM" id="SSF46785">
    <property type="entry name" value="Winged helix' DNA-binding domain"/>
    <property type="match status" value="1"/>
</dbReference>
<organism evidence="2 4">
    <name type="scientific">Streptomyces caniferus</name>
    <dbReference type="NCBI Taxonomy" id="285557"/>
    <lineage>
        <taxon>Bacteria</taxon>
        <taxon>Bacillati</taxon>
        <taxon>Actinomycetota</taxon>
        <taxon>Actinomycetes</taxon>
        <taxon>Kitasatosporales</taxon>
        <taxon>Streptomycetaceae</taxon>
        <taxon>Streptomyces</taxon>
    </lineage>
</organism>
<accession>A0A640S1B2</accession>
<dbReference type="InterPro" id="IPR036388">
    <property type="entry name" value="WH-like_DNA-bd_sf"/>
</dbReference>
<dbReference type="Gene3D" id="1.10.10.10">
    <property type="entry name" value="Winged helix-like DNA-binding domain superfamily/Winged helix DNA-binding domain"/>
    <property type="match status" value="1"/>
</dbReference>
<gene>
    <name evidence="3" type="ORF">OG727_10255</name>
    <name evidence="2" type="ORF">Scani_04640</name>
</gene>
<evidence type="ECO:0000259" key="1">
    <source>
        <dbReference type="PROSITE" id="PS50995"/>
    </source>
</evidence>
<proteinExistence type="predicted"/>
<dbReference type="GO" id="GO:0006950">
    <property type="term" value="P:response to stress"/>
    <property type="evidence" value="ECO:0007669"/>
    <property type="project" value="TreeGrafter"/>
</dbReference>
<reference evidence="3" key="2">
    <citation type="submission" date="2022-10" db="EMBL/GenBank/DDBJ databases">
        <title>The complete genomes of actinobacterial strains from the NBC collection.</title>
        <authorList>
            <person name="Joergensen T.S."/>
            <person name="Alvarez Arevalo M."/>
            <person name="Sterndorff E.B."/>
            <person name="Faurdal D."/>
            <person name="Vuksanovic O."/>
            <person name="Mourched A.-S."/>
            <person name="Charusanti P."/>
            <person name="Shaw S."/>
            <person name="Blin K."/>
            <person name="Weber T."/>
        </authorList>
    </citation>
    <scope>NUCLEOTIDE SEQUENCE</scope>
    <source>
        <strain evidence="3">NBC_01256</strain>
    </source>
</reference>
<dbReference type="PRINTS" id="PR00598">
    <property type="entry name" value="HTHMARR"/>
</dbReference>
<dbReference type="OrthoDB" id="4245146at2"/>
<evidence type="ECO:0000313" key="3">
    <source>
        <dbReference type="EMBL" id="WUS22628.1"/>
    </source>
</evidence>
<dbReference type="Proteomes" id="UP001432292">
    <property type="component" value="Chromosome"/>
</dbReference>
<dbReference type="EMBL" id="BLIN01000002">
    <property type="protein sequence ID" value="GFE04196.1"/>
    <property type="molecule type" value="Genomic_DNA"/>
</dbReference>
<dbReference type="SMART" id="SM00347">
    <property type="entry name" value="HTH_MARR"/>
    <property type="match status" value="1"/>
</dbReference>
<evidence type="ECO:0000313" key="5">
    <source>
        <dbReference type="Proteomes" id="UP001432292"/>
    </source>
</evidence>
<dbReference type="EMBL" id="CP108473">
    <property type="protein sequence ID" value="WUS22628.1"/>
    <property type="molecule type" value="Genomic_DNA"/>
</dbReference>
<dbReference type="InterPro" id="IPR000835">
    <property type="entry name" value="HTH_MarR-typ"/>
</dbReference>
<evidence type="ECO:0000313" key="4">
    <source>
        <dbReference type="Proteomes" id="UP000435837"/>
    </source>
</evidence>
<sequence>MQRHRAEGSTETLREAAEQLAAAGEAIAALVREAAAPVEPRLSPHGLRVLSVVSARPGRNLTSVAAAVGLGLPRASRVCAALESAGLLLRGPTDGDRRAIGLQLSQEGSAFLERFRRSRVDRAAAVLRRMPADERGALVTALGELVLAVAAVGSERG</sequence>
<dbReference type="GO" id="GO:0003700">
    <property type="term" value="F:DNA-binding transcription factor activity"/>
    <property type="evidence" value="ECO:0007669"/>
    <property type="project" value="InterPro"/>
</dbReference>